<comment type="caution">
    <text evidence="2">The sequence shown here is derived from an EMBL/GenBank/DDBJ whole genome shotgun (WGS) entry which is preliminary data.</text>
</comment>
<protein>
    <submittedName>
        <fullName evidence="2">Uncharacterized protein</fullName>
    </submittedName>
</protein>
<gene>
    <name evidence="2" type="ORF">RJT34_30394</name>
</gene>
<keyword evidence="1" id="KW-0812">Transmembrane</keyword>
<sequence length="99" mass="11208">MPEVGPVVTFLEELMGQLLIWVGLVVGPFGLSTGGVGEAYRSEVGWGEERSEELRLLKKVGVDGDWIQKEIAPWQQKEKGRREGLRIKRRKREEGFEGL</sequence>
<name>A0AAN9ET79_CLITE</name>
<feature type="transmembrane region" description="Helical" evidence="1">
    <location>
        <begin position="20"/>
        <end position="40"/>
    </location>
</feature>
<keyword evidence="3" id="KW-1185">Reference proteome</keyword>
<keyword evidence="1" id="KW-1133">Transmembrane helix</keyword>
<proteinExistence type="predicted"/>
<reference evidence="2 3" key="1">
    <citation type="submission" date="2024-01" db="EMBL/GenBank/DDBJ databases">
        <title>The genomes of 5 underutilized Papilionoideae crops provide insights into root nodulation and disease resistance.</title>
        <authorList>
            <person name="Yuan L."/>
        </authorList>
    </citation>
    <scope>NUCLEOTIDE SEQUENCE [LARGE SCALE GENOMIC DNA]</scope>
    <source>
        <strain evidence="2">LY-2023</strain>
        <tissue evidence="2">Leaf</tissue>
    </source>
</reference>
<dbReference type="AlphaFoldDB" id="A0AAN9ET79"/>
<keyword evidence="1" id="KW-0472">Membrane</keyword>
<organism evidence="2 3">
    <name type="scientific">Clitoria ternatea</name>
    <name type="common">Butterfly pea</name>
    <dbReference type="NCBI Taxonomy" id="43366"/>
    <lineage>
        <taxon>Eukaryota</taxon>
        <taxon>Viridiplantae</taxon>
        <taxon>Streptophyta</taxon>
        <taxon>Embryophyta</taxon>
        <taxon>Tracheophyta</taxon>
        <taxon>Spermatophyta</taxon>
        <taxon>Magnoliopsida</taxon>
        <taxon>eudicotyledons</taxon>
        <taxon>Gunneridae</taxon>
        <taxon>Pentapetalae</taxon>
        <taxon>rosids</taxon>
        <taxon>fabids</taxon>
        <taxon>Fabales</taxon>
        <taxon>Fabaceae</taxon>
        <taxon>Papilionoideae</taxon>
        <taxon>50 kb inversion clade</taxon>
        <taxon>NPAAA clade</taxon>
        <taxon>indigoferoid/millettioid clade</taxon>
        <taxon>Phaseoleae</taxon>
        <taxon>Clitoria</taxon>
    </lineage>
</organism>
<dbReference type="EMBL" id="JAYKXN010000008">
    <property type="protein sequence ID" value="KAK7262813.1"/>
    <property type="molecule type" value="Genomic_DNA"/>
</dbReference>
<evidence type="ECO:0000256" key="1">
    <source>
        <dbReference type="SAM" id="Phobius"/>
    </source>
</evidence>
<dbReference type="Proteomes" id="UP001359559">
    <property type="component" value="Unassembled WGS sequence"/>
</dbReference>
<accession>A0AAN9ET79</accession>
<evidence type="ECO:0000313" key="2">
    <source>
        <dbReference type="EMBL" id="KAK7262813.1"/>
    </source>
</evidence>
<evidence type="ECO:0000313" key="3">
    <source>
        <dbReference type="Proteomes" id="UP001359559"/>
    </source>
</evidence>